<dbReference type="InterPro" id="IPR000014">
    <property type="entry name" value="PAS"/>
</dbReference>
<dbReference type="Gene3D" id="3.30.450.20">
    <property type="entry name" value="PAS domain"/>
    <property type="match status" value="2"/>
</dbReference>
<feature type="compositionally biased region" description="Basic residues" evidence="4">
    <location>
        <begin position="178"/>
        <end position="188"/>
    </location>
</feature>
<dbReference type="EMBL" id="JAXLQG010000008">
    <property type="protein sequence ID" value="KAK5536696.1"/>
    <property type="molecule type" value="Genomic_DNA"/>
</dbReference>
<dbReference type="FunFam" id="3.30.565.10:FF:000010">
    <property type="entry name" value="Sensor histidine kinase RcsC"/>
    <property type="match status" value="1"/>
</dbReference>
<organism evidence="7 8">
    <name type="scientific">Vermiconidia calcicola</name>
    <dbReference type="NCBI Taxonomy" id="1690605"/>
    <lineage>
        <taxon>Eukaryota</taxon>
        <taxon>Fungi</taxon>
        <taxon>Dikarya</taxon>
        <taxon>Ascomycota</taxon>
        <taxon>Pezizomycotina</taxon>
        <taxon>Dothideomycetes</taxon>
        <taxon>Dothideomycetidae</taxon>
        <taxon>Mycosphaerellales</taxon>
        <taxon>Extremaceae</taxon>
        <taxon>Vermiconidia</taxon>
    </lineage>
</organism>
<feature type="region of interest" description="Disordered" evidence="4">
    <location>
        <begin position="1242"/>
        <end position="1278"/>
    </location>
</feature>
<feature type="domain" description="Response regulatory" evidence="6">
    <location>
        <begin position="1049"/>
        <end position="1185"/>
    </location>
</feature>
<feature type="compositionally biased region" description="Low complexity" evidence="4">
    <location>
        <begin position="264"/>
        <end position="296"/>
    </location>
</feature>
<dbReference type="InterPro" id="IPR036097">
    <property type="entry name" value="HisK_dim/P_sf"/>
</dbReference>
<dbReference type="SMART" id="SM00091">
    <property type="entry name" value="PAS"/>
    <property type="match status" value="3"/>
</dbReference>
<dbReference type="SMART" id="SM00388">
    <property type="entry name" value="HisKA"/>
    <property type="match status" value="1"/>
</dbReference>
<feature type="compositionally biased region" description="Basic and acidic residues" evidence="4">
    <location>
        <begin position="1242"/>
        <end position="1254"/>
    </location>
</feature>
<dbReference type="SMART" id="SM00448">
    <property type="entry name" value="REC"/>
    <property type="match status" value="1"/>
</dbReference>
<evidence type="ECO:0000259" key="5">
    <source>
        <dbReference type="PROSITE" id="PS50109"/>
    </source>
</evidence>
<dbReference type="InterPro" id="IPR003594">
    <property type="entry name" value="HATPase_dom"/>
</dbReference>
<dbReference type="PRINTS" id="PR00344">
    <property type="entry name" value="BCTRLSENSOR"/>
</dbReference>
<dbReference type="InterPro" id="IPR001610">
    <property type="entry name" value="PAC"/>
</dbReference>
<dbReference type="Pfam" id="PF00512">
    <property type="entry name" value="HisKA"/>
    <property type="match status" value="1"/>
</dbReference>
<dbReference type="Pfam" id="PF00072">
    <property type="entry name" value="Response_reg"/>
    <property type="match status" value="1"/>
</dbReference>
<feature type="compositionally biased region" description="Basic residues" evidence="4">
    <location>
        <begin position="205"/>
        <end position="217"/>
    </location>
</feature>
<dbReference type="CDD" id="cd16922">
    <property type="entry name" value="HATPase_EvgS-ArcB-TorS-like"/>
    <property type="match status" value="1"/>
</dbReference>
<dbReference type="InterPro" id="IPR036890">
    <property type="entry name" value="HATPase_C_sf"/>
</dbReference>
<dbReference type="InterPro" id="IPR001789">
    <property type="entry name" value="Sig_transdc_resp-reg_receiver"/>
</dbReference>
<feature type="region of interest" description="Disordered" evidence="4">
    <location>
        <begin position="1425"/>
        <end position="1475"/>
    </location>
</feature>
<keyword evidence="2" id="KW-0902">Two-component regulatory system</keyword>
<dbReference type="InterPro" id="IPR011006">
    <property type="entry name" value="CheY-like_superfamily"/>
</dbReference>
<sequence length="1475" mass="162274">MVASDAGAAPQLLRDPRKNEAPSDTLGASGIARSKSDEAVHKDLHIDMDELRIEVPHLPKSAEIALATLSTLPTPLLVLSSLKTVILANTAAGRLLGVDQAGVDTTLTDILEGQTLSQLGIDLVSDGIPIWVSWEKFLDNLAAGFRDIDENKNSPGELLPGIHSGNTTPTPLSDLRRGRSPARSRTKKRQDTIVDVTISSPKGAQHQRPHPNTRQKARTQAIRATCRMIISIWTFEGQQFFTLTFTSLASHPKPRGHEELVRRNPSSNSNSTKSSQSSQSHTPSSSNSASNMNTPSETSSHGIAFPPNSGPAQCIQSSALTDFQKVLKMKNAMLNAIEIPLIAMWKDESVVFPNMAARRLLAVDADPTSDDSYDFLSRFKPWSPDFSHELSESNNPIIALCRSKRAFTNWQIGMISEKTGKKSTFDVSGYPLFDEKNKEFQAGLIAFKDVTSYADKLASQAAEKEDWFRLMCDMMPVICWTARPDGYNDYFSQRWYEYTGLSKADTEGFDWIAPFHPDDMPETARKWKHSLATGEKFEVQYRCRSKDGEWRWMLGSALSLRDHTTGDIVKWFGSITDIQDVIDAKLAQQQARQNLIDVLTHSQMSLWIIDQSETVTFFEGMFLDHQNGKDEIVGKPIHEAFTRYVTKGSLTEFREAIRRISRGTSSLEIVESEVSSRWFRSKLVPLKAKKSVQGSEDEEYVAGVIGIGTEVTQLRQKEVENITLLANETAAKEASKMKSSFLANMSHEIRTPIAGVLGMSELLMDTKLDEEQTEFAQNIQRSANALLTVINDILDFSKIESGRLDIEEVQFSLSIVVQDVAKMLSHAAKRKGLDFISEIQLGSPDTLILLGDPGRIRQILMNLLTNSIKFTSDGYVKMSTRIVNETDDTTTVEFCIEDTGIGIEEEVRKRLFRPFSQADSSTARRFGGTGLGLTICKNLVELMHGTISLDSKLDAGTNATFTIPFRKVEYKAGSNSDSLDVSSIPERLQSELSLSMNGSSSRDGGAVLQRASSPVNPTSFTLASHRRSTTTSASGAENAALTVEKDKFHILVVEDNPVNQQIALKFIQALRFPASAVWNGREALEYLLKATSPSLTPEQKKQYPVPSLIFMDVQMPVLDGYHATHLLRHHAPFTTISAINRIPIVAMTASAIQGDREKCEKAGMDDYMAKPVKRSALEKTILKWMKSGRRSGAPGRTAPEATAESTKPTIRRPLTDHSSTCTEHDAIAIEFFTRNAQLAEAVRHSAGDGRDPARARRSSISRTIRETEIPGGETEGDRFKRREVAEDKARALHDAKLLFATEVDPAARPTIPPRMVLDEMEGPSAPPGQADSDSEVDDTRMALTQENVDLFNHTQDVEPSHAMSASSVVGLDDVDYPIPDIPGPPPAEGLVATVDLAHLDAHTGAMVQSLLEAAQRSPHVDLQSVGLQSKQSFTPGTVGAGSPKKTRRGVGGLSADGRHDSDWSSSTARPARSEY</sequence>
<keyword evidence="8" id="KW-1185">Reference proteome</keyword>
<dbReference type="InterPro" id="IPR003661">
    <property type="entry name" value="HisK_dim/P_dom"/>
</dbReference>
<dbReference type="SMART" id="SM00387">
    <property type="entry name" value="HATPase_c"/>
    <property type="match status" value="1"/>
</dbReference>
<dbReference type="PROSITE" id="PS50109">
    <property type="entry name" value="HIS_KIN"/>
    <property type="match status" value="1"/>
</dbReference>
<dbReference type="Gene3D" id="1.10.287.130">
    <property type="match status" value="1"/>
</dbReference>
<keyword evidence="1 3" id="KW-0597">Phosphoprotein</keyword>
<evidence type="ECO:0000313" key="7">
    <source>
        <dbReference type="EMBL" id="KAK5536696.1"/>
    </source>
</evidence>
<protein>
    <submittedName>
        <fullName evidence="7">Uncharacterized protein</fullName>
    </submittedName>
</protein>
<feature type="modified residue" description="4-aspartylphosphate" evidence="3">
    <location>
        <position position="1112"/>
    </location>
</feature>
<feature type="compositionally biased region" description="Polar residues" evidence="4">
    <location>
        <begin position="1010"/>
        <end position="1020"/>
    </location>
</feature>
<evidence type="ECO:0000256" key="3">
    <source>
        <dbReference type="PROSITE-ProRule" id="PRU00169"/>
    </source>
</evidence>
<feature type="region of interest" description="Disordered" evidence="4">
    <location>
        <begin position="251"/>
        <end position="308"/>
    </location>
</feature>
<dbReference type="InterPro" id="IPR005467">
    <property type="entry name" value="His_kinase_dom"/>
</dbReference>
<name>A0AAV9Q800_9PEZI</name>
<feature type="compositionally biased region" description="Polar residues" evidence="4">
    <location>
        <begin position="1425"/>
        <end position="1435"/>
    </location>
</feature>
<evidence type="ECO:0000256" key="2">
    <source>
        <dbReference type="ARBA" id="ARBA00023012"/>
    </source>
</evidence>
<dbReference type="CDD" id="cd17546">
    <property type="entry name" value="REC_hyHK_CKI1_RcsC-like"/>
    <property type="match status" value="1"/>
</dbReference>
<feature type="region of interest" description="Disordered" evidence="4">
    <location>
        <begin position="1318"/>
        <end position="1337"/>
    </location>
</feature>
<dbReference type="Pfam" id="PF02518">
    <property type="entry name" value="HATPase_c"/>
    <property type="match status" value="1"/>
</dbReference>
<dbReference type="SUPFAM" id="SSF55874">
    <property type="entry name" value="ATPase domain of HSP90 chaperone/DNA topoisomerase II/histidine kinase"/>
    <property type="match status" value="1"/>
</dbReference>
<dbReference type="SMART" id="SM00086">
    <property type="entry name" value="PAC"/>
    <property type="match status" value="1"/>
</dbReference>
<dbReference type="SUPFAM" id="SSF55785">
    <property type="entry name" value="PYP-like sensor domain (PAS domain)"/>
    <property type="match status" value="1"/>
</dbReference>
<evidence type="ECO:0000256" key="1">
    <source>
        <dbReference type="ARBA" id="ARBA00022553"/>
    </source>
</evidence>
<feature type="region of interest" description="Disordered" evidence="4">
    <location>
        <begin position="1188"/>
        <end position="1219"/>
    </location>
</feature>
<feature type="region of interest" description="Disordered" evidence="4">
    <location>
        <begin position="1"/>
        <end position="32"/>
    </location>
</feature>
<feature type="domain" description="Histidine kinase" evidence="5">
    <location>
        <begin position="744"/>
        <end position="967"/>
    </location>
</feature>
<evidence type="ECO:0000256" key="4">
    <source>
        <dbReference type="SAM" id="MobiDB-lite"/>
    </source>
</evidence>
<reference evidence="7 8" key="1">
    <citation type="submission" date="2023-06" db="EMBL/GenBank/DDBJ databases">
        <title>Black Yeasts Isolated from many extreme environments.</title>
        <authorList>
            <person name="Coleine C."/>
            <person name="Stajich J.E."/>
            <person name="Selbmann L."/>
        </authorList>
    </citation>
    <scope>NUCLEOTIDE SEQUENCE [LARGE SCALE GENOMIC DNA]</scope>
    <source>
        <strain evidence="7 8">CCFEE 5887</strain>
    </source>
</reference>
<accession>A0AAV9Q800</accession>
<dbReference type="CDD" id="cd00082">
    <property type="entry name" value="HisKA"/>
    <property type="match status" value="1"/>
</dbReference>
<dbReference type="Proteomes" id="UP001345827">
    <property type="component" value="Unassembled WGS sequence"/>
</dbReference>
<dbReference type="SUPFAM" id="SSF52172">
    <property type="entry name" value="CheY-like"/>
    <property type="match status" value="1"/>
</dbReference>
<comment type="caution">
    <text evidence="7">The sequence shown here is derived from an EMBL/GenBank/DDBJ whole genome shotgun (WGS) entry which is preliminary data.</text>
</comment>
<dbReference type="GO" id="GO:0000155">
    <property type="term" value="F:phosphorelay sensor kinase activity"/>
    <property type="evidence" value="ECO:0007669"/>
    <property type="project" value="InterPro"/>
</dbReference>
<proteinExistence type="predicted"/>
<dbReference type="PANTHER" id="PTHR45339">
    <property type="entry name" value="HYBRID SIGNAL TRANSDUCTION HISTIDINE KINASE J"/>
    <property type="match status" value="1"/>
</dbReference>
<dbReference type="PROSITE" id="PS50110">
    <property type="entry name" value="RESPONSE_REGULATORY"/>
    <property type="match status" value="1"/>
</dbReference>
<feature type="region of interest" description="Disordered" evidence="4">
    <location>
        <begin position="995"/>
        <end position="1037"/>
    </location>
</feature>
<dbReference type="InterPro" id="IPR035965">
    <property type="entry name" value="PAS-like_dom_sf"/>
</dbReference>
<dbReference type="SUPFAM" id="SSF47384">
    <property type="entry name" value="Homodimeric domain of signal transducing histidine kinase"/>
    <property type="match status" value="1"/>
</dbReference>
<dbReference type="Pfam" id="PF08447">
    <property type="entry name" value="PAS_3"/>
    <property type="match status" value="1"/>
</dbReference>
<dbReference type="Gene3D" id="3.30.565.10">
    <property type="entry name" value="Histidine kinase-like ATPase, C-terminal domain"/>
    <property type="match status" value="1"/>
</dbReference>
<dbReference type="Gene3D" id="3.40.50.2300">
    <property type="match status" value="1"/>
</dbReference>
<feature type="region of interest" description="Disordered" evidence="4">
    <location>
        <begin position="154"/>
        <end position="219"/>
    </location>
</feature>
<evidence type="ECO:0000259" key="6">
    <source>
        <dbReference type="PROSITE" id="PS50110"/>
    </source>
</evidence>
<dbReference type="FunFam" id="1.10.287.130:FF:000050">
    <property type="entry name" value="Related to histidine kinase"/>
    <property type="match status" value="1"/>
</dbReference>
<dbReference type="InterPro" id="IPR004358">
    <property type="entry name" value="Sig_transdc_His_kin-like_C"/>
</dbReference>
<evidence type="ECO:0000313" key="8">
    <source>
        <dbReference type="Proteomes" id="UP001345827"/>
    </source>
</evidence>
<gene>
    <name evidence="7" type="ORF">LTR25_005370</name>
</gene>
<dbReference type="NCBIfam" id="TIGR00229">
    <property type="entry name" value="sensory_box"/>
    <property type="match status" value="1"/>
</dbReference>
<dbReference type="CDD" id="cd00130">
    <property type="entry name" value="PAS"/>
    <property type="match status" value="1"/>
</dbReference>
<dbReference type="PANTHER" id="PTHR45339:SF1">
    <property type="entry name" value="HYBRID SIGNAL TRANSDUCTION HISTIDINE KINASE J"/>
    <property type="match status" value="1"/>
</dbReference>
<dbReference type="InterPro" id="IPR013655">
    <property type="entry name" value="PAS_fold_3"/>
</dbReference>
<dbReference type="FunFam" id="3.30.450.20:FF:000099">
    <property type="entry name" value="Sensory box sensor histidine kinase"/>
    <property type="match status" value="1"/>
</dbReference>